<protein>
    <recommendedName>
        <fullName evidence="5">Lipoprotein</fullName>
    </recommendedName>
</protein>
<feature type="region of interest" description="Disordered" evidence="1">
    <location>
        <begin position="30"/>
        <end position="109"/>
    </location>
</feature>
<feature type="signal peptide" evidence="2">
    <location>
        <begin position="1"/>
        <end position="21"/>
    </location>
</feature>
<gene>
    <name evidence="3" type="ORF">ACIA8P_18270</name>
</gene>
<evidence type="ECO:0000256" key="1">
    <source>
        <dbReference type="SAM" id="MobiDB-lite"/>
    </source>
</evidence>
<keyword evidence="4" id="KW-1185">Reference proteome</keyword>
<organism evidence="3 4">
    <name type="scientific">Streptomyces cellulosae</name>
    <dbReference type="NCBI Taxonomy" id="1968"/>
    <lineage>
        <taxon>Bacteria</taxon>
        <taxon>Bacillati</taxon>
        <taxon>Actinomycetota</taxon>
        <taxon>Actinomycetes</taxon>
        <taxon>Kitasatosporales</taxon>
        <taxon>Streptomycetaceae</taxon>
        <taxon>Streptomyces</taxon>
    </lineage>
</organism>
<dbReference type="RefSeq" id="WP_398657318.1">
    <property type="nucleotide sequence ID" value="NZ_JBITDC010000006.1"/>
</dbReference>
<reference evidence="3 4" key="1">
    <citation type="submission" date="2024-10" db="EMBL/GenBank/DDBJ databases">
        <title>The Natural Products Discovery Center: Release of the First 8490 Sequenced Strains for Exploring Actinobacteria Biosynthetic Diversity.</title>
        <authorList>
            <person name="Kalkreuter E."/>
            <person name="Kautsar S.A."/>
            <person name="Yang D."/>
            <person name="Bader C.D."/>
            <person name="Teijaro C.N."/>
            <person name="Fluegel L."/>
            <person name="Davis C.M."/>
            <person name="Simpson J.R."/>
            <person name="Lauterbach L."/>
            <person name="Steele A.D."/>
            <person name="Gui C."/>
            <person name="Meng S."/>
            <person name="Li G."/>
            <person name="Viehrig K."/>
            <person name="Ye F."/>
            <person name="Su P."/>
            <person name="Kiefer A.F."/>
            <person name="Nichols A."/>
            <person name="Cepeda A.J."/>
            <person name="Yan W."/>
            <person name="Fan B."/>
            <person name="Jiang Y."/>
            <person name="Adhikari A."/>
            <person name="Zheng C.-J."/>
            <person name="Schuster L."/>
            <person name="Cowan T.M."/>
            <person name="Smanski M.J."/>
            <person name="Chevrette M.G."/>
            <person name="De Carvalho L.P.S."/>
            <person name="Shen B."/>
        </authorList>
    </citation>
    <scope>NUCLEOTIDE SEQUENCE [LARGE SCALE GENOMIC DNA]</scope>
    <source>
        <strain evidence="3 4">NPDC051599</strain>
    </source>
</reference>
<name>A0ABW7Y2L1_STRCE</name>
<feature type="chain" id="PRO_5047542945" description="Lipoprotein" evidence="2">
    <location>
        <begin position="22"/>
        <end position="217"/>
    </location>
</feature>
<sequence>MKTSTAGRRAGWGGAALTVAAALTLTACGQQRATSGPGSTPSASVTASASATPTPTPPASASVSAPAFAGSSPYVEPGAGDGAPHYNENNAGRRAGEMSPASASDASREAARIEPVLKRLWQEQKWDPATVRRALLGLGYEEERTGANGERLDGTLTVRPMPARFETDHYVTPEGAEIGLRVHADACVTAFTQKSNYQVSTNGPYPESGCFEPPFAH</sequence>
<evidence type="ECO:0000313" key="4">
    <source>
        <dbReference type="Proteomes" id="UP001612415"/>
    </source>
</evidence>
<dbReference type="PROSITE" id="PS51257">
    <property type="entry name" value="PROKAR_LIPOPROTEIN"/>
    <property type="match status" value="1"/>
</dbReference>
<keyword evidence="2" id="KW-0732">Signal</keyword>
<comment type="caution">
    <text evidence="3">The sequence shown here is derived from an EMBL/GenBank/DDBJ whole genome shotgun (WGS) entry which is preliminary data.</text>
</comment>
<accession>A0ABW7Y2L1</accession>
<evidence type="ECO:0008006" key="5">
    <source>
        <dbReference type="Google" id="ProtNLM"/>
    </source>
</evidence>
<dbReference type="Proteomes" id="UP001612415">
    <property type="component" value="Unassembled WGS sequence"/>
</dbReference>
<evidence type="ECO:0000313" key="3">
    <source>
        <dbReference type="EMBL" id="MFI5676596.1"/>
    </source>
</evidence>
<evidence type="ECO:0000256" key="2">
    <source>
        <dbReference type="SAM" id="SignalP"/>
    </source>
</evidence>
<dbReference type="EMBL" id="JBITDC010000006">
    <property type="protein sequence ID" value="MFI5676596.1"/>
    <property type="molecule type" value="Genomic_DNA"/>
</dbReference>
<feature type="compositionally biased region" description="Low complexity" evidence="1">
    <location>
        <begin position="37"/>
        <end position="73"/>
    </location>
</feature>
<proteinExistence type="predicted"/>